<evidence type="ECO:0000313" key="1">
    <source>
        <dbReference type="EMBL" id="ATW57956.1"/>
    </source>
</evidence>
<dbReference type="Proteomes" id="UP000241592">
    <property type="component" value="Segment"/>
</dbReference>
<accession>A0A2H4P707</accession>
<sequence>MASSTENIRMGTCRVIYDGKDLGFTTGGVEVAVATTTHETKVDQFGDTVANEYIMGRTITITCPLVETTLENMAAIIPGATLVSDNTDPLNPKKNVIVTSGTGLSLLERAKTLTLHPIANLPTDYSEDLVIPLAATAGAMNFAYKYDAERVFNCEFKGYPDSETGILFTYGDKAVTVNVP</sequence>
<evidence type="ECO:0000313" key="2">
    <source>
        <dbReference type="Proteomes" id="UP000241592"/>
    </source>
</evidence>
<reference evidence="1 2" key="1">
    <citation type="submission" date="2017-09" db="EMBL/GenBank/DDBJ databases">
        <authorList>
            <person name="Ehlers B."/>
            <person name="Leendertz F.H."/>
        </authorList>
    </citation>
    <scope>NUCLEOTIDE SEQUENCE [LARGE SCALE GENOMIC DNA]</scope>
</reference>
<dbReference type="EMBL" id="MG018927">
    <property type="protein sequence ID" value="ATW57956.1"/>
    <property type="molecule type" value="Genomic_DNA"/>
</dbReference>
<organism evidence="1 2">
    <name type="scientific">Pseudomonas phage nickie</name>
    <dbReference type="NCBI Taxonomy" id="2048977"/>
    <lineage>
        <taxon>Viruses</taxon>
        <taxon>Duplodnaviria</taxon>
        <taxon>Heunggongvirae</taxon>
        <taxon>Uroviricota</taxon>
        <taxon>Caudoviricetes</taxon>
        <taxon>Nickievirus</taxon>
        <taxon>Nickievirus nickie</taxon>
    </lineage>
</organism>
<proteinExistence type="predicted"/>
<protein>
    <submittedName>
        <fullName evidence="1">Uncharacterized protein</fullName>
    </submittedName>
</protein>
<keyword evidence="2" id="KW-1185">Reference proteome</keyword>
<name>A0A2H4P707_9CAUD</name>
<gene>
    <name evidence="1" type="ORF">CNR34_00023</name>
</gene>